<dbReference type="Gene3D" id="3.40.50.300">
    <property type="entry name" value="P-loop containing nucleotide triphosphate hydrolases"/>
    <property type="match status" value="1"/>
</dbReference>
<keyword evidence="6" id="KW-0597">Phosphoprotein</keyword>
<dbReference type="GO" id="GO:0003677">
    <property type="term" value="F:DNA binding"/>
    <property type="evidence" value="ECO:0007669"/>
    <property type="project" value="UniProtKB-KW"/>
</dbReference>
<gene>
    <name evidence="9" type="ORF">BN8_03415</name>
</gene>
<dbReference type="InterPro" id="IPR025944">
    <property type="entry name" value="Sigma_54_int_dom_CS"/>
</dbReference>
<keyword evidence="3" id="KW-0805">Transcription regulation</keyword>
<evidence type="ECO:0000259" key="8">
    <source>
        <dbReference type="PROSITE" id="PS50110"/>
    </source>
</evidence>
<evidence type="ECO:0000313" key="9">
    <source>
        <dbReference type="EMBL" id="CCH54260.1"/>
    </source>
</evidence>
<accession>I2GK35</accession>
<dbReference type="AlphaFoldDB" id="I2GK35"/>
<evidence type="ECO:0000256" key="5">
    <source>
        <dbReference type="ARBA" id="ARBA00023163"/>
    </source>
</evidence>
<dbReference type="GO" id="GO:0000160">
    <property type="term" value="P:phosphorelay signal transduction system"/>
    <property type="evidence" value="ECO:0007669"/>
    <property type="project" value="InterPro"/>
</dbReference>
<dbReference type="InterPro" id="IPR001789">
    <property type="entry name" value="Sig_transdc_resp-reg_receiver"/>
</dbReference>
<dbReference type="Pfam" id="PF00072">
    <property type="entry name" value="Response_reg"/>
    <property type="match status" value="1"/>
</dbReference>
<dbReference type="SMART" id="SM00448">
    <property type="entry name" value="REC"/>
    <property type="match status" value="1"/>
</dbReference>
<dbReference type="PANTHER" id="PTHR32071">
    <property type="entry name" value="TRANSCRIPTIONAL REGULATORY PROTEIN"/>
    <property type="match status" value="1"/>
</dbReference>
<dbReference type="InterPro" id="IPR003593">
    <property type="entry name" value="AAA+_ATPase"/>
</dbReference>
<dbReference type="Gene3D" id="1.10.8.60">
    <property type="match status" value="1"/>
</dbReference>
<dbReference type="eggNOG" id="COG3829">
    <property type="taxonomic scope" value="Bacteria"/>
</dbReference>
<proteinExistence type="predicted"/>
<dbReference type="eggNOG" id="COG2204">
    <property type="taxonomic scope" value="Bacteria"/>
</dbReference>
<evidence type="ECO:0000313" key="10">
    <source>
        <dbReference type="Proteomes" id="UP000009309"/>
    </source>
</evidence>
<evidence type="ECO:0000256" key="6">
    <source>
        <dbReference type="PROSITE-ProRule" id="PRU00169"/>
    </source>
</evidence>
<protein>
    <submittedName>
        <fullName evidence="9">Hydrogenase-4 transcriptional activator</fullName>
    </submittedName>
</protein>
<dbReference type="PROSITE" id="PS00676">
    <property type="entry name" value="SIGMA54_INTERACT_2"/>
    <property type="match status" value="1"/>
</dbReference>
<dbReference type="EMBL" id="CAIT01000006">
    <property type="protein sequence ID" value="CCH54260.1"/>
    <property type="molecule type" value="Genomic_DNA"/>
</dbReference>
<comment type="caution">
    <text evidence="9">The sequence shown here is derived from an EMBL/GenBank/DDBJ whole genome shotgun (WGS) entry which is preliminary data.</text>
</comment>
<dbReference type="InterPro" id="IPR058031">
    <property type="entry name" value="AAA_lid_NorR"/>
</dbReference>
<dbReference type="CDD" id="cd00009">
    <property type="entry name" value="AAA"/>
    <property type="match status" value="1"/>
</dbReference>
<evidence type="ECO:0000256" key="1">
    <source>
        <dbReference type="ARBA" id="ARBA00022741"/>
    </source>
</evidence>
<dbReference type="SUPFAM" id="SSF52172">
    <property type="entry name" value="CheY-like"/>
    <property type="match status" value="1"/>
</dbReference>
<reference evidence="9 10" key="1">
    <citation type="journal article" date="2012" name="J. Bacteriol.">
        <title>Genome Sequence of the Filamentous Bacterium Fibrisoma limi BUZ 3T.</title>
        <authorList>
            <person name="Filippini M."/>
            <person name="Qi W."/>
            <person name="Jaenicke S."/>
            <person name="Goesmann A."/>
            <person name="Smits T.H."/>
            <person name="Bagheri H.C."/>
        </authorList>
    </citation>
    <scope>NUCLEOTIDE SEQUENCE [LARGE SCALE GENOMIC DNA]</scope>
    <source>
        <strain evidence="10">BUZ 3T</strain>
    </source>
</reference>
<keyword evidence="1" id="KW-0547">Nucleotide-binding</keyword>
<dbReference type="OrthoDB" id="9782110at2"/>
<keyword evidence="2" id="KW-0067">ATP-binding</keyword>
<keyword evidence="4" id="KW-0238">DNA-binding</keyword>
<feature type="domain" description="Sigma-54 factor interaction" evidence="7">
    <location>
        <begin position="334"/>
        <end position="563"/>
    </location>
</feature>
<dbReference type="Pfam" id="PF00158">
    <property type="entry name" value="Sigma54_activat"/>
    <property type="match status" value="1"/>
</dbReference>
<dbReference type="SMART" id="SM00382">
    <property type="entry name" value="AAA"/>
    <property type="match status" value="1"/>
</dbReference>
<dbReference type="PANTHER" id="PTHR32071:SF117">
    <property type="entry name" value="PTS-DEPENDENT DIHYDROXYACETONE KINASE OPERON REGULATORY PROTEIN-RELATED"/>
    <property type="match status" value="1"/>
</dbReference>
<dbReference type="FunFam" id="3.40.50.300:FF:000006">
    <property type="entry name" value="DNA-binding transcriptional regulator NtrC"/>
    <property type="match status" value="1"/>
</dbReference>
<evidence type="ECO:0000256" key="2">
    <source>
        <dbReference type="ARBA" id="ARBA00022840"/>
    </source>
</evidence>
<dbReference type="Pfam" id="PF25601">
    <property type="entry name" value="AAA_lid_14"/>
    <property type="match status" value="1"/>
</dbReference>
<dbReference type="InterPro" id="IPR025662">
    <property type="entry name" value="Sigma_54_int_dom_ATP-bd_1"/>
</dbReference>
<dbReference type="InterPro" id="IPR011006">
    <property type="entry name" value="CheY-like_superfamily"/>
</dbReference>
<organism evidence="9 10">
    <name type="scientific">Fibrisoma limi BUZ 3</name>
    <dbReference type="NCBI Taxonomy" id="1185876"/>
    <lineage>
        <taxon>Bacteria</taxon>
        <taxon>Pseudomonadati</taxon>
        <taxon>Bacteroidota</taxon>
        <taxon>Cytophagia</taxon>
        <taxon>Cytophagales</taxon>
        <taxon>Spirosomataceae</taxon>
        <taxon>Fibrisoma</taxon>
    </lineage>
</organism>
<dbReference type="STRING" id="1185876.BN8_03415"/>
<name>I2GK35_9BACT</name>
<dbReference type="PROSITE" id="PS00675">
    <property type="entry name" value="SIGMA54_INTERACT_1"/>
    <property type="match status" value="1"/>
</dbReference>
<dbReference type="SUPFAM" id="SSF52540">
    <property type="entry name" value="P-loop containing nucleoside triphosphate hydrolases"/>
    <property type="match status" value="1"/>
</dbReference>
<keyword evidence="5" id="KW-0804">Transcription</keyword>
<dbReference type="Gene3D" id="1.10.10.60">
    <property type="entry name" value="Homeodomain-like"/>
    <property type="match status" value="1"/>
</dbReference>
<dbReference type="Gene3D" id="3.40.50.2300">
    <property type="match status" value="1"/>
</dbReference>
<feature type="domain" description="Response regulatory" evidence="8">
    <location>
        <begin position="4"/>
        <end position="118"/>
    </location>
</feature>
<dbReference type="RefSeq" id="WP_009282840.1">
    <property type="nucleotide sequence ID" value="NZ_CAIT01000006.1"/>
</dbReference>
<dbReference type="GO" id="GO:0005524">
    <property type="term" value="F:ATP binding"/>
    <property type="evidence" value="ECO:0007669"/>
    <property type="project" value="UniProtKB-KW"/>
</dbReference>
<feature type="modified residue" description="4-aspartylphosphate" evidence="6">
    <location>
        <position position="54"/>
    </location>
</feature>
<dbReference type="PROSITE" id="PS50110">
    <property type="entry name" value="RESPONSE_REGULATORY"/>
    <property type="match status" value="1"/>
</dbReference>
<dbReference type="CDD" id="cd17534">
    <property type="entry name" value="REC_DC-like"/>
    <property type="match status" value="1"/>
</dbReference>
<sequence length="656" mass="73199">MDKKILIVEDEFIIAKDLRLLLERNGYTVCGIAKSVTEAMDILRDQTPDLVLLDIQLKGNLTGIDLAHQLQEKAIAFVYLSSNTNQSVLEAAKSTHPYGFIVKPFREKDVLISLDIAHYRYEQNRAVDRRQRQLLQHALDQLVTEPIGSDQKLLKTGQALLPYVPFDCLTVGLEQPLGAVSVNRSFLRIGYDEYQTAGLSELAAITGVKEGALTAMQATTLVPETPVRFVNDDFKRICQQQPLRKLLATTFRLQSNITLPLHLSAETTLVLALYSRSPDAYKAEQLAFLSCLQPALIEVIQSVVAEKNNAFGEQNRLDTQQMSASAGTTPLKEIIGNSPSMVSIFDQLTQVAPYETSVLILGESGTGKERIARAIHQQSPRHAKPLVVVNCGALPANLIESELFGHEKGAFTGAVNRRIGKFEMASEGTLFLDEIGEMPLDLQVKLLRVLQEKQIERVGGKDPIKIDVRILAATNRNLEKEIAEGRFRLDLYYRLNVFPIVLPPLRERCDDIKPLANHFARQFCQQYNKPFLGISDAMMTELERWIWPGNIRELENCIEQSVILHNALTPLELKRPLVSGPFVNGGAISAHQSPKTLLDVKTIQEQTEKDYLLSILKGTRGRIRGHGGAAEVLNLKPTTLESRMAKLGIKKEDIFD</sequence>
<dbReference type="InterPro" id="IPR025943">
    <property type="entry name" value="Sigma_54_int_dom_ATP-bd_2"/>
</dbReference>
<dbReference type="InterPro" id="IPR002078">
    <property type="entry name" value="Sigma_54_int"/>
</dbReference>
<keyword evidence="10" id="KW-1185">Reference proteome</keyword>
<dbReference type="PROSITE" id="PS00688">
    <property type="entry name" value="SIGMA54_INTERACT_3"/>
    <property type="match status" value="1"/>
</dbReference>
<dbReference type="GO" id="GO:0006355">
    <property type="term" value="P:regulation of DNA-templated transcription"/>
    <property type="evidence" value="ECO:0007669"/>
    <property type="project" value="InterPro"/>
</dbReference>
<dbReference type="PROSITE" id="PS50045">
    <property type="entry name" value="SIGMA54_INTERACT_4"/>
    <property type="match status" value="1"/>
</dbReference>
<dbReference type="InterPro" id="IPR027417">
    <property type="entry name" value="P-loop_NTPase"/>
</dbReference>
<evidence type="ECO:0000256" key="3">
    <source>
        <dbReference type="ARBA" id="ARBA00023015"/>
    </source>
</evidence>
<dbReference type="Proteomes" id="UP000009309">
    <property type="component" value="Unassembled WGS sequence"/>
</dbReference>
<evidence type="ECO:0000256" key="4">
    <source>
        <dbReference type="ARBA" id="ARBA00023125"/>
    </source>
</evidence>
<evidence type="ECO:0000259" key="7">
    <source>
        <dbReference type="PROSITE" id="PS50045"/>
    </source>
</evidence>